<feature type="non-terminal residue" evidence="2">
    <location>
        <position position="116"/>
    </location>
</feature>
<comment type="caution">
    <text evidence="2">The sequence shown here is derived from an EMBL/GenBank/DDBJ whole genome shotgun (WGS) entry which is preliminary data.</text>
</comment>
<dbReference type="AlphaFoldDB" id="A0A9N9IBV1"/>
<feature type="compositionally biased region" description="Basic and acidic residues" evidence="1">
    <location>
        <begin position="25"/>
        <end position="35"/>
    </location>
</feature>
<dbReference type="EMBL" id="CAJVPZ010027671">
    <property type="protein sequence ID" value="CAG8729055.1"/>
    <property type="molecule type" value="Genomic_DNA"/>
</dbReference>
<proteinExistence type="predicted"/>
<evidence type="ECO:0000256" key="1">
    <source>
        <dbReference type="SAM" id="MobiDB-lite"/>
    </source>
</evidence>
<evidence type="ECO:0000313" key="3">
    <source>
        <dbReference type="Proteomes" id="UP000789396"/>
    </source>
</evidence>
<evidence type="ECO:0000313" key="2">
    <source>
        <dbReference type="EMBL" id="CAG8729055.1"/>
    </source>
</evidence>
<reference evidence="2" key="1">
    <citation type="submission" date="2021-06" db="EMBL/GenBank/DDBJ databases">
        <authorList>
            <person name="Kallberg Y."/>
            <person name="Tangrot J."/>
            <person name="Rosling A."/>
        </authorList>
    </citation>
    <scope>NUCLEOTIDE SEQUENCE</scope>
    <source>
        <strain evidence="2">IN212</strain>
    </source>
</reference>
<dbReference type="OrthoDB" id="10689149at2759"/>
<feature type="compositionally biased region" description="Basic and acidic residues" evidence="1">
    <location>
        <begin position="1"/>
        <end position="16"/>
    </location>
</feature>
<dbReference type="Proteomes" id="UP000789396">
    <property type="component" value="Unassembled WGS sequence"/>
</dbReference>
<keyword evidence="3" id="KW-1185">Reference proteome</keyword>
<protein>
    <submittedName>
        <fullName evidence="2">9841_t:CDS:1</fullName>
    </submittedName>
</protein>
<sequence length="116" mass="13385">DKEEAKINKGKQKEVGEEGAEIDNEMQKEVSKEETEIDKRKQKEINLSLISEEETSRILSCQESNISTSDINNQDPNIDDNKIIEILANTEIFLQHLLELEKLEELEDQKKEGENN</sequence>
<accession>A0A9N9IBV1</accession>
<feature type="region of interest" description="Disordered" evidence="1">
    <location>
        <begin position="1"/>
        <end position="35"/>
    </location>
</feature>
<name>A0A9N9IBV1_9GLOM</name>
<gene>
    <name evidence="2" type="ORF">RFULGI_LOCUS11988</name>
</gene>
<organism evidence="2 3">
    <name type="scientific">Racocetra fulgida</name>
    <dbReference type="NCBI Taxonomy" id="60492"/>
    <lineage>
        <taxon>Eukaryota</taxon>
        <taxon>Fungi</taxon>
        <taxon>Fungi incertae sedis</taxon>
        <taxon>Mucoromycota</taxon>
        <taxon>Glomeromycotina</taxon>
        <taxon>Glomeromycetes</taxon>
        <taxon>Diversisporales</taxon>
        <taxon>Gigasporaceae</taxon>
        <taxon>Racocetra</taxon>
    </lineage>
</organism>